<accession>A0A1V6TZ76</accession>
<evidence type="ECO:0000256" key="3">
    <source>
        <dbReference type="ARBA" id="ARBA00022792"/>
    </source>
</evidence>
<keyword evidence="3 8" id="KW-0472">Membrane</keyword>
<evidence type="ECO:0000256" key="8">
    <source>
        <dbReference type="RuleBase" id="RU367043"/>
    </source>
</evidence>
<comment type="domain">
    <text evidence="8">The twin CX3C motif contains 4 conserved Cys residues that form 2 disulfide bonds in the mitochondrial intermembrane space.</text>
</comment>
<dbReference type="OrthoDB" id="344165at2759"/>
<keyword evidence="6 8" id="KW-1015">Disulfide bond</keyword>
<keyword evidence="8" id="KW-0496">Mitochondrion</keyword>
<keyword evidence="3 8" id="KW-0999">Mitochondrion inner membrane</keyword>
<keyword evidence="7 8" id="KW-0143">Chaperone</keyword>
<evidence type="ECO:0000256" key="7">
    <source>
        <dbReference type="ARBA" id="ARBA00023186"/>
    </source>
</evidence>
<dbReference type="InterPro" id="IPR004217">
    <property type="entry name" value="Tim10-like"/>
</dbReference>
<dbReference type="Proteomes" id="UP000191285">
    <property type="component" value="Unassembled WGS sequence"/>
</dbReference>
<evidence type="ECO:0000256" key="1">
    <source>
        <dbReference type="ARBA" id="ARBA00004137"/>
    </source>
</evidence>
<keyword evidence="8" id="KW-0813">Transport</keyword>
<comment type="similarity">
    <text evidence="2 8">Belongs to the small Tim family.</text>
</comment>
<protein>
    <recommendedName>
        <fullName evidence="8">Mitochondrial import inner membrane translocase subunit</fullName>
    </recommendedName>
</protein>
<sequence length="90" mass="10161">MDPQTQMDISNLSDADKKDLSQILQSEQQKTNIQQNVHSLSDICFKKCLSGRPITSSTLDRSEQTCAENCVGRWMDTQINIISKLQKMGN</sequence>
<comment type="subunit">
    <text evidence="8">Heterohexamer.</text>
</comment>
<dbReference type="AlphaFoldDB" id="A0A1V6TZ76"/>
<comment type="function">
    <text evidence="8">Mitochondrial intermembrane chaperone that participates in the import and insertion of some multi-pass transmembrane proteins into the mitochondrial inner membrane. Also required for the transfer of beta-barrel precursors from the TOM complex to the sorting and assembly machinery (SAM complex) of the outer membrane. Acts as a chaperone-like protein that protects the hydrophobic precursors from aggregation and guide them through the mitochondrial intermembrane space.</text>
</comment>
<evidence type="ECO:0000256" key="4">
    <source>
        <dbReference type="ARBA" id="ARBA00022927"/>
    </source>
</evidence>
<evidence type="ECO:0000256" key="5">
    <source>
        <dbReference type="ARBA" id="ARBA00023010"/>
    </source>
</evidence>
<dbReference type="SUPFAM" id="SSF144122">
    <property type="entry name" value="Tim10-like"/>
    <property type="match status" value="1"/>
</dbReference>
<evidence type="ECO:0000256" key="2">
    <source>
        <dbReference type="ARBA" id="ARBA00006720"/>
    </source>
</evidence>
<keyword evidence="4 8" id="KW-0653">Protein transport</keyword>
<dbReference type="InterPro" id="IPR035427">
    <property type="entry name" value="Tim10-like_dom_sf"/>
</dbReference>
<dbReference type="Gene3D" id="1.10.287.810">
    <property type="entry name" value="Mitochondrial import inner membrane translocase subunit tim13 like domains"/>
    <property type="match status" value="1"/>
</dbReference>
<evidence type="ECO:0000313" key="10">
    <source>
        <dbReference type="EMBL" id="OQE31526.1"/>
    </source>
</evidence>
<evidence type="ECO:0000259" key="9">
    <source>
        <dbReference type="Pfam" id="PF02953"/>
    </source>
</evidence>
<name>A0A1V6TZ76_9EURO</name>
<dbReference type="GO" id="GO:0005743">
    <property type="term" value="C:mitochondrial inner membrane"/>
    <property type="evidence" value="ECO:0007669"/>
    <property type="project" value="UniProtKB-SubCell"/>
</dbReference>
<dbReference type="Pfam" id="PF02953">
    <property type="entry name" value="zf-Tim10_DDP"/>
    <property type="match status" value="1"/>
</dbReference>
<proteinExistence type="inferred from homology"/>
<evidence type="ECO:0000256" key="6">
    <source>
        <dbReference type="ARBA" id="ARBA00023157"/>
    </source>
</evidence>
<comment type="subcellular location">
    <subcellularLocation>
        <location evidence="1 8">Mitochondrion inner membrane</location>
        <topology evidence="1 8">Peripheral membrane protein</topology>
        <orientation evidence="1 8">Intermembrane side</orientation>
    </subcellularLocation>
</comment>
<gene>
    <name evidence="10" type="ORF">PENSTE_c001G04466</name>
</gene>
<keyword evidence="11" id="KW-1185">Reference proteome</keyword>
<organism evidence="10 11">
    <name type="scientific">Penicillium steckii</name>
    <dbReference type="NCBI Taxonomy" id="303698"/>
    <lineage>
        <taxon>Eukaryota</taxon>
        <taxon>Fungi</taxon>
        <taxon>Dikarya</taxon>
        <taxon>Ascomycota</taxon>
        <taxon>Pezizomycotina</taxon>
        <taxon>Eurotiomycetes</taxon>
        <taxon>Eurotiomycetidae</taxon>
        <taxon>Eurotiales</taxon>
        <taxon>Aspergillaceae</taxon>
        <taxon>Penicillium</taxon>
    </lineage>
</organism>
<evidence type="ECO:0000313" key="11">
    <source>
        <dbReference type="Proteomes" id="UP000191285"/>
    </source>
</evidence>
<comment type="caution">
    <text evidence="10">The sequence shown here is derived from an EMBL/GenBank/DDBJ whole genome shotgun (WGS) entry which is preliminary data.</text>
</comment>
<dbReference type="EMBL" id="MLKD01000001">
    <property type="protein sequence ID" value="OQE31526.1"/>
    <property type="molecule type" value="Genomic_DNA"/>
</dbReference>
<dbReference type="GO" id="GO:0015031">
    <property type="term" value="P:protein transport"/>
    <property type="evidence" value="ECO:0007669"/>
    <property type="project" value="UniProtKB-KW"/>
</dbReference>
<feature type="domain" description="Tim10-like" evidence="9">
    <location>
        <begin position="22"/>
        <end position="87"/>
    </location>
</feature>
<dbReference type="STRING" id="303698.A0A1V6TZ76"/>
<keyword evidence="5 8" id="KW-0811">Translocation</keyword>
<reference evidence="11" key="1">
    <citation type="journal article" date="2017" name="Nat. Microbiol.">
        <title>Global analysis of biosynthetic gene clusters reveals vast potential of secondary metabolite production in Penicillium species.</title>
        <authorList>
            <person name="Nielsen J.C."/>
            <person name="Grijseels S."/>
            <person name="Prigent S."/>
            <person name="Ji B."/>
            <person name="Dainat J."/>
            <person name="Nielsen K.F."/>
            <person name="Frisvad J.C."/>
            <person name="Workman M."/>
            <person name="Nielsen J."/>
        </authorList>
    </citation>
    <scope>NUCLEOTIDE SEQUENCE [LARGE SCALE GENOMIC DNA]</scope>
    <source>
        <strain evidence="11">IBT 24891</strain>
    </source>
</reference>